<reference evidence="2" key="1">
    <citation type="journal article" date="2014" name="Int. J. Syst. Evol. Microbiol.">
        <title>Complete genome sequence of Corynebacterium casei LMG S-19264T (=DSM 44701T), isolated from a smear-ripened cheese.</title>
        <authorList>
            <consortium name="US DOE Joint Genome Institute (JGI-PGF)"/>
            <person name="Walter F."/>
            <person name="Albersmeier A."/>
            <person name="Kalinowski J."/>
            <person name="Ruckert C."/>
        </authorList>
    </citation>
    <scope>NUCLEOTIDE SEQUENCE</scope>
    <source>
        <strain evidence="2">CCM 7897</strain>
    </source>
</reference>
<dbReference type="RefSeq" id="WP_188580228.1">
    <property type="nucleotide sequence ID" value="NZ_BMCT01000004.1"/>
</dbReference>
<proteinExistence type="predicted"/>
<feature type="transmembrane region" description="Helical" evidence="1">
    <location>
        <begin position="21"/>
        <end position="50"/>
    </location>
</feature>
<evidence type="ECO:0008006" key="4">
    <source>
        <dbReference type="Google" id="ProtNLM"/>
    </source>
</evidence>
<keyword evidence="1" id="KW-0472">Membrane</keyword>
<accession>A0A917C3W7</accession>
<comment type="caution">
    <text evidence="2">The sequence shown here is derived from an EMBL/GenBank/DDBJ whole genome shotgun (WGS) entry which is preliminary data.</text>
</comment>
<evidence type="ECO:0000313" key="3">
    <source>
        <dbReference type="Proteomes" id="UP000606044"/>
    </source>
</evidence>
<protein>
    <recommendedName>
        <fullName evidence="4">DUF2569 domain-containing protein</fullName>
    </recommendedName>
</protein>
<feature type="transmembrane region" description="Helical" evidence="1">
    <location>
        <begin position="70"/>
        <end position="93"/>
    </location>
</feature>
<keyword evidence="3" id="KW-1185">Reference proteome</keyword>
<evidence type="ECO:0000313" key="2">
    <source>
        <dbReference type="EMBL" id="GGF69554.1"/>
    </source>
</evidence>
<reference evidence="2" key="2">
    <citation type="submission" date="2020-09" db="EMBL/GenBank/DDBJ databases">
        <authorList>
            <person name="Sun Q."/>
            <person name="Sedlacek I."/>
        </authorList>
    </citation>
    <scope>NUCLEOTIDE SEQUENCE</scope>
    <source>
        <strain evidence="2">CCM 7897</strain>
    </source>
</reference>
<dbReference type="EMBL" id="BMCT01000004">
    <property type="protein sequence ID" value="GGF69554.1"/>
    <property type="molecule type" value="Genomic_DNA"/>
</dbReference>
<keyword evidence="1" id="KW-0812">Transmembrane</keyword>
<organism evidence="2 3">
    <name type="scientific">Azorhizobium oxalatiphilum</name>
    <dbReference type="NCBI Taxonomy" id="980631"/>
    <lineage>
        <taxon>Bacteria</taxon>
        <taxon>Pseudomonadati</taxon>
        <taxon>Pseudomonadota</taxon>
        <taxon>Alphaproteobacteria</taxon>
        <taxon>Hyphomicrobiales</taxon>
        <taxon>Xanthobacteraceae</taxon>
        <taxon>Azorhizobium</taxon>
    </lineage>
</organism>
<gene>
    <name evidence="2" type="ORF">GCM10007301_31520</name>
</gene>
<feature type="transmembrane region" description="Helical" evidence="1">
    <location>
        <begin position="137"/>
        <end position="156"/>
    </location>
</feature>
<name>A0A917C3W7_9HYPH</name>
<keyword evidence="1" id="KW-1133">Transmembrane helix</keyword>
<feature type="transmembrane region" description="Helical" evidence="1">
    <location>
        <begin position="105"/>
        <end position="125"/>
    </location>
</feature>
<sequence length="168" mass="17794">MSAIPPVSRRRRSSAEGALGGMLAIIFWCTCGIVAVPLAGLFTLISALGTGGALSSIVDSVSGSSISTQMLRFGLVPQALLFLWSVMFVVMTVMRSRHALSIAPVLLVVWLAVTAFCQFSIRGLVLPEGATIMDLATLMPGLLSQAIGVVAFVGYFKEGVRPKAFYVR</sequence>
<dbReference type="AlphaFoldDB" id="A0A917C3W7"/>
<evidence type="ECO:0000256" key="1">
    <source>
        <dbReference type="SAM" id="Phobius"/>
    </source>
</evidence>
<dbReference type="Proteomes" id="UP000606044">
    <property type="component" value="Unassembled WGS sequence"/>
</dbReference>